<dbReference type="InterPro" id="IPR050176">
    <property type="entry name" value="LTTR"/>
</dbReference>
<keyword evidence="2" id="KW-0805">Transcription regulation</keyword>
<dbReference type="AlphaFoldDB" id="A0A0P1FMX1"/>
<dbReference type="EMBL" id="CYSC01000035">
    <property type="protein sequence ID" value="CUH72874.1"/>
    <property type="molecule type" value="Genomic_DNA"/>
</dbReference>
<dbReference type="InterPro" id="IPR005119">
    <property type="entry name" value="LysR_subst-bd"/>
</dbReference>
<dbReference type="Proteomes" id="UP000051086">
    <property type="component" value="Unassembled WGS sequence"/>
</dbReference>
<name>A0A0P1FMX1_9RHOB</name>
<evidence type="ECO:0000313" key="7">
    <source>
        <dbReference type="EMBL" id="CUH72874.1"/>
    </source>
</evidence>
<evidence type="ECO:0000313" key="8">
    <source>
        <dbReference type="Proteomes" id="UP000051086"/>
    </source>
</evidence>
<reference evidence="6 8" key="2">
    <citation type="submission" date="2015-09" db="EMBL/GenBank/DDBJ databases">
        <authorList>
            <person name="Rodrigo-Torres L."/>
            <person name="Arahal D.R."/>
        </authorList>
    </citation>
    <scope>NUCLEOTIDE SEQUENCE [LARGE SCALE GENOMIC DNA]</scope>
    <source>
        <strain evidence="6 8">CECT 5118</strain>
    </source>
</reference>
<gene>
    <name evidence="7" type="primary">benM</name>
    <name evidence="6" type="ORF">TL5118_03434</name>
    <name evidence="7" type="ORF">TL5120_02674</name>
</gene>
<sequence>MLDPRALDSFVVAAETLNFSEAAARRNTVQSAISAQIRKLEEQLGQRLIDRGRGQAMSLTAEGRAFLAYAQRILNLSDEAMAMMQAPKEQRVIRLGTNVTLAMSVVARALKGFAPENPNVKIEILCDRSDALLPKLEAGEIDLALMMDQGKRADRVFVEHDQLIWVAGPGFTLQPDQEVPLVFLSDGRDLRAYAFAALDRIGRRGTIAHSSPHPMGVRSFVVADLAATVLPSRAIVAPLRRLGNEEGLPELGGIGIALYQRMQGARPELDGFAQTLHEEMQAVP</sequence>
<dbReference type="GO" id="GO:0003700">
    <property type="term" value="F:DNA-binding transcription factor activity"/>
    <property type="evidence" value="ECO:0007669"/>
    <property type="project" value="InterPro"/>
</dbReference>
<dbReference type="Pfam" id="PF00126">
    <property type="entry name" value="HTH_1"/>
    <property type="match status" value="1"/>
</dbReference>
<accession>A0A0P1FMX1</accession>
<dbReference type="PANTHER" id="PTHR30579">
    <property type="entry name" value="TRANSCRIPTIONAL REGULATOR"/>
    <property type="match status" value="1"/>
</dbReference>
<evidence type="ECO:0000256" key="2">
    <source>
        <dbReference type="ARBA" id="ARBA00023015"/>
    </source>
</evidence>
<evidence type="ECO:0000256" key="3">
    <source>
        <dbReference type="ARBA" id="ARBA00023125"/>
    </source>
</evidence>
<dbReference type="RefSeq" id="WP_058244047.1">
    <property type="nucleotide sequence ID" value="NZ_CYSB01000040.1"/>
</dbReference>
<evidence type="ECO:0000256" key="1">
    <source>
        <dbReference type="ARBA" id="ARBA00009437"/>
    </source>
</evidence>
<dbReference type="Gene3D" id="1.10.10.10">
    <property type="entry name" value="Winged helix-like DNA-binding domain superfamily/Winged helix DNA-binding domain"/>
    <property type="match status" value="1"/>
</dbReference>
<dbReference type="Gene3D" id="3.40.190.10">
    <property type="entry name" value="Periplasmic binding protein-like II"/>
    <property type="match status" value="2"/>
</dbReference>
<dbReference type="Proteomes" id="UP000051887">
    <property type="component" value="Unassembled WGS sequence"/>
</dbReference>
<keyword evidence="3" id="KW-0238">DNA-binding</keyword>
<evidence type="ECO:0000256" key="4">
    <source>
        <dbReference type="ARBA" id="ARBA00023163"/>
    </source>
</evidence>
<dbReference type="SUPFAM" id="SSF53850">
    <property type="entry name" value="Periplasmic binding protein-like II"/>
    <property type="match status" value="1"/>
</dbReference>
<dbReference type="InterPro" id="IPR036388">
    <property type="entry name" value="WH-like_DNA-bd_sf"/>
</dbReference>
<comment type="similarity">
    <text evidence="1">Belongs to the LysR transcriptional regulatory family.</text>
</comment>
<dbReference type="Pfam" id="PF03466">
    <property type="entry name" value="LysR_substrate"/>
    <property type="match status" value="1"/>
</dbReference>
<evidence type="ECO:0000259" key="5">
    <source>
        <dbReference type="PROSITE" id="PS50931"/>
    </source>
</evidence>
<dbReference type="SUPFAM" id="SSF46785">
    <property type="entry name" value="Winged helix' DNA-binding domain"/>
    <property type="match status" value="1"/>
</dbReference>
<organism evidence="7 9">
    <name type="scientific">Thalassovita autumnalis</name>
    <dbReference type="NCBI Taxonomy" id="2072972"/>
    <lineage>
        <taxon>Bacteria</taxon>
        <taxon>Pseudomonadati</taxon>
        <taxon>Pseudomonadota</taxon>
        <taxon>Alphaproteobacteria</taxon>
        <taxon>Rhodobacterales</taxon>
        <taxon>Roseobacteraceae</taxon>
        <taxon>Thalassovita</taxon>
    </lineage>
</organism>
<dbReference type="InterPro" id="IPR036390">
    <property type="entry name" value="WH_DNA-bd_sf"/>
</dbReference>
<keyword evidence="8" id="KW-1185">Reference proteome</keyword>
<evidence type="ECO:0000313" key="6">
    <source>
        <dbReference type="EMBL" id="CUH69471.1"/>
    </source>
</evidence>
<reference evidence="7 9" key="1">
    <citation type="submission" date="2015-09" db="EMBL/GenBank/DDBJ databases">
        <authorList>
            <consortium name="Swine Surveillance"/>
        </authorList>
    </citation>
    <scope>NUCLEOTIDE SEQUENCE [LARGE SCALE GENOMIC DNA]</scope>
    <source>
        <strain evidence="7 9">5120</strain>
    </source>
</reference>
<dbReference type="PRINTS" id="PR00039">
    <property type="entry name" value="HTHLYSR"/>
</dbReference>
<dbReference type="InterPro" id="IPR000847">
    <property type="entry name" value="LysR_HTH_N"/>
</dbReference>
<keyword evidence="4" id="KW-0804">Transcription</keyword>
<dbReference type="PANTHER" id="PTHR30579:SF7">
    <property type="entry name" value="HTH-TYPE TRANSCRIPTIONAL REGULATOR LRHA-RELATED"/>
    <property type="match status" value="1"/>
</dbReference>
<dbReference type="OrthoDB" id="9791253at2"/>
<feature type="domain" description="HTH lysR-type" evidence="5">
    <location>
        <begin position="2"/>
        <end position="60"/>
    </location>
</feature>
<dbReference type="PROSITE" id="PS50931">
    <property type="entry name" value="HTH_LYSR"/>
    <property type="match status" value="1"/>
</dbReference>
<evidence type="ECO:0000313" key="9">
    <source>
        <dbReference type="Proteomes" id="UP000051887"/>
    </source>
</evidence>
<proteinExistence type="inferred from homology"/>
<dbReference type="EMBL" id="CYSB01000040">
    <property type="protein sequence ID" value="CUH69471.1"/>
    <property type="molecule type" value="Genomic_DNA"/>
</dbReference>
<dbReference type="GO" id="GO:0003677">
    <property type="term" value="F:DNA binding"/>
    <property type="evidence" value="ECO:0007669"/>
    <property type="project" value="UniProtKB-KW"/>
</dbReference>
<protein>
    <submittedName>
        <fullName evidence="7">Ben and cat operon transcriptional regulator</fullName>
    </submittedName>
</protein>